<dbReference type="AlphaFoldDB" id="A0A4P7PK06"/>
<evidence type="ECO:0000313" key="1">
    <source>
        <dbReference type="EMBL" id="QBZ91111.1"/>
    </source>
</evidence>
<reference evidence="1 2" key="1">
    <citation type="journal article" date="2019" name="Front. Microbiol.">
        <title>In silico and Genetic Analyses of Cyclic Lipopeptide Synthetic Gene Clusters in Pseudomonas sp. 11K1.</title>
        <authorList>
            <person name="Zhao H."/>
            <person name="Liu Y.P."/>
            <person name="Zhang L.Q."/>
        </authorList>
    </citation>
    <scope>NUCLEOTIDE SEQUENCE [LARGE SCALE GENOMIC DNA]</scope>
    <source>
        <strain evidence="1 2">11K1</strain>
    </source>
</reference>
<dbReference type="RefSeq" id="WP_135846579.1">
    <property type="nucleotide sequence ID" value="NZ_CP035088.1"/>
</dbReference>
<protein>
    <submittedName>
        <fullName evidence="1">Uncharacterized protein</fullName>
    </submittedName>
</protein>
<evidence type="ECO:0000313" key="2">
    <source>
        <dbReference type="Proteomes" id="UP000296468"/>
    </source>
</evidence>
<proteinExistence type="predicted"/>
<gene>
    <name evidence="1" type="ORF">EPZ47_21180</name>
</gene>
<name>A0A4P7PK06_9PSED</name>
<accession>A0A4P7PK06</accession>
<organism evidence="1 2">
    <name type="scientific">Pseudomonas viciae</name>
    <dbReference type="NCBI Taxonomy" id="2505979"/>
    <lineage>
        <taxon>Bacteria</taxon>
        <taxon>Pseudomonadati</taxon>
        <taxon>Pseudomonadota</taxon>
        <taxon>Gammaproteobacteria</taxon>
        <taxon>Pseudomonadales</taxon>
        <taxon>Pseudomonadaceae</taxon>
        <taxon>Pseudomonas</taxon>
    </lineage>
</organism>
<dbReference type="Proteomes" id="UP000296468">
    <property type="component" value="Chromosome"/>
</dbReference>
<dbReference type="OrthoDB" id="6837285at2"/>
<dbReference type="KEGG" id="pvk:EPZ47_21180"/>
<sequence>MDTEIILDCSDQNTAWSTVCKILNTDKSTLALLLKPLDPYQDHTYKPEEYIYKEVYNALGSSRSEIKAMWFHGTRTNDIASFHTRGILPKSAIKKDIEHALISLSSGIERKGNNRFSMSIQAKQTPADEGPFAVLFKEVAIHAPGANHSYLDTPEMIEDIAGTLLGENYDKLVMRYRSITKPYVITFVGEAGQHELSLALWYLHSIVDGDPPVDAAERANTCFNSNGITIDPMRIIRYELIDNV</sequence>
<dbReference type="EMBL" id="CP035088">
    <property type="protein sequence ID" value="QBZ91111.1"/>
    <property type="molecule type" value="Genomic_DNA"/>
</dbReference>